<proteinExistence type="predicted"/>
<keyword evidence="4" id="KW-1185">Reference proteome</keyword>
<dbReference type="OrthoDB" id="2594539at2"/>
<dbReference type="AlphaFoldDB" id="A0A5C8HP95"/>
<dbReference type="InterPro" id="IPR007569">
    <property type="entry name" value="DUF559"/>
</dbReference>
<evidence type="ECO:0000259" key="2">
    <source>
        <dbReference type="Pfam" id="PF13338"/>
    </source>
</evidence>
<dbReference type="EMBL" id="VRSW01000002">
    <property type="protein sequence ID" value="TXK04614.1"/>
    <property type="molecule type" value="Genomic_DNA"/>
</dbReference>
<dbReference type="Pfam" id="PF13338">
    <property type="entry name" value="AbiEi_4"/>
    <property type="match status" value="1"/>
</dbReference>
<feature type="domain" description="DUF559" evidence="1">
    <location>
        <begin position="205"/>
        <end position="267"/>
    </location>
</feature>
<name>A0A5C8HP95_9MICO</name>
<comment type="caution">
    <text evidence="3">The sequence shown here is derived from an EMBL/GenBank/DDBJ whole genome shotgun (WGS) entry which is preliminary data.</text>
</comment>
<dbReference type="Gene3D" id="3.40.960.10">
    <property type="entry name" value="VSR Endonuclease"/>
    <property type="match status" value="1"/>
</dbReference>
<protein>
    <submittedName>
        <fullName evidence="3">DUF559 domain-containing protein</fullName>
    </submittedName>
</protein>
<dbReference type="SUPFAM" id="SSF52980">
    <property type="entry name" value="Restriction endonuclease-like"/>
    <property type="match status" value="1"/>
</dbReference>
<accession>A0A5C8HP95</accession>
<dbReference type="Pfam" id="PF04480">
    <property type="entry name" value="DUF559"/>
    <property type="match status" value="1"/>
</dbReference>
<feature type="domain" description="AbiEi antitoxin N-terminal" evidence="2">
    <location>
        <begin position="11"/>
        <end position="47"/>
    </location>
</feature>
<evidence type="ECO:0000259" key="1">
    <source>
        <dbReference type="Pfam" id="PF04480"/>
    </source>
</evidence>
<sequence length="268" mass="29406">MTDNRVILEAGGVCRTADLIASGVTKQTIRRALDANLLVRVRQGIYCSDASHLAATAAQHGGTMACVSALRAHGVWVHDESSTLHVGISPRARNHWHEGCACVVHRSAFTAGLGITSVAIALVQVARCMGEEVFFAALESALNKRLLSSDERAWIRSNVTRRFAELVDFARSDAESGLESLVRLRLSRLGVSTRTQVRIEGVGRVDLVIGNLIVELDGRENHDGPSQRHKDLMRDANAAKAGWRVLRFDYAMVIYDWPLVRDTILAML</sequence>
<evidence type="ECO:0000313" key="4">
    <source>
        <dbReference type="Proteomes" id="UP000321196"/>
    </source>
</evidence>
<dbReference type="RefSeq" id="WP_147825749.1">
    <property type="nucleotide sequence ID" value="NZ_BAAARG010000002.1"/>
</dbReference>
<dbReference type="InterPro" id="IPR011335">
    <property type="entry name" value="Restrct_endonuc-II-like"/>
</dbReference>
<reference evidence="3 4" key="1">
    <citation type="submission" date="2019-08" db="EMBL/GenBank/DDBJ databases">
        <authorList>
            <person name="Dong K."/>
        </authorList>
    </citation>
    <scope>NUCLEOTIDE SEQUENCE [LARGE SCALE GENOMIC DNA]</scope>
    <source>
        <strain evidence="3 4">M4-8</strain>
    </source>
</reference>
<gene>
    <name evidence="3" type="ORF">FVP60_08035</name>
</gene>
<evidence type="ECO:0000313" key="3">
    <source>
        <dbReference type="EMBL" id="TXK04614.1"/>
    </source>
</evidence>
<organism evidence="3 4">
    <name type="scientific">Microbacterium mitrae</name>
    <dbReference type="NCBI Taxonomy" id="664640"/>
    <lineage>
        <taxon>Bacteria</taxon>
        <taxon>Bacillati</taxon>
        <taxon>Actinomycetota</taxon>
        <taxon>Actinomycetes</taxon>
        <taxon>Micrococcales</taxon>
        <taxon>Microbacteriaceae</taxon>
        <taxon>Microbacterium</taxon>
    </lineage>
</organism>
<dbReference type="Proteomes" id="UP000321196">
    <property type="component" value="Unassembled WGS sequence"/>
</dbReference>
<dbReference type="InterPro" id="IPR025159">
    <property type="entry name" value="AbiEi_N"/>
</dbReference>